<protein>
    <submittedName>
        <fullName evidence="6">Pheromone binding protein</fullName>
    </submittedName>
</protein>
<evidence type="ECO:0000256" key="3">
    <source>
        <dbReference type="PIRSR" id="PIRSR015604-1"/>
    </source>
</evidence>
<feature type="signal peptide" evidence="4">
    <location>
        <begin position="1"/>
        <end position="19"/>
    </location>
</feature>
<dbReference type="Gene3D" id="1.10.238.20">
    <property type="entry name" value="Pheromone/general odorant binding protein domain"/>
    <property type="match status" value="1"/>
</dbReference>
<keyword evidence="3" id="KW-1015">Disulfide bond</keyword>
<keyword evidence="2" id="KW-0813">Transport</keyword>
<dbReference type="EMBL" id="AF177657">
    <property type="protein sequence ID" value="AAF06142.1"/>
    <property type="molecule type" value="mRNA"/>
</dbReference>
<feature type="disulfide bond" evidence="3">
    <location>
        <begin position="69"/>
        <end position="127"/>
    </location>
</feature>
<proteinExistence type="evidence at transcript level"/>
<dbReference type="SMR" id="Q9TW99"/>
<dbReference type="EMBL" id="AF177658">
    <property type="protein sequence ID" value="AAF06123.1"/>
    <property type="status" value="JOINED"/>
    <property type="molecule type" value="Genomic_DNA"/>
</dbReference>
<evidence type="ECO:0000313" key="6">
    <source>
        <dbReference type="EMBL" id="AAF06142.1"/>
    </source>
</evidence>
<dbReference type="SUPFAM" id="SSF47565">
    <property type="entry name" value="Insect pheromone/odorant-binding proteins"/>
    <property type="match status" value="1"/>
</dbReference>
<dbReference type="PIRSF" id="PIRSF015604">
    <property type="entry name" value="Odorant/phero_bd"/>
    <property type="match status" value="1"/>
</dbReference>
<gene>
    <name evidence="6" type="primary">PBP</name>
</gene>
<dbReference type="CDD" id="cd23992">
    <property type="entry name" value="PBP_GOBP"/>
    <property type="match status" value="1"/>
</dbReference>
<name>Q9TW99_SYNEX</name>
<dbReference type="Pfam" id="PF01395">
    <property type="entry name" value="PBP_GOBP"/>
    <property type="match status" value="1"/>
</dbReference>
<reference evidence="6" key="1">
    <citation type="journal article" date="2000" name="J. Mol. Evol.">
        <title>Do pheromone binding proteins converge in amino acid sequence when pheromones converge?</title>
        <authorList>
            <person name="Willett C.S."/>
        </authorList>
    </citation>
    <scope>NUCLEOTIDE SEQUENCE</scope>
    <source>
        <strain evidence="5">Sexit3</strain>
    </source>
</reference>
<dbReference type="EMBL" id="AH008361">
    <property type="protein sequence ID" value="AAF06123.1"/>
    <property type="molecule type" value="Genomic_DNA"/>
</dbReference>
<comment type="similarity">
    <text evidence="1">Belongs to the PBP/GOBP family.</text>
</comment>
<dbReference type="InterPro" id="IPR036728">
    <property type="entry name" value="PBP_GOBP_sf"/>
</dbReference>
<evidence type="ECO:0000256" key="2">
    <source>
        <dbReference type="ARBA" id="ARBA00022448"/>
    </source>
</evidence>
<feature type="disulfide bond" evidence="3">
    <location>
        <begin position="116"/>
        <end position="136"/>
    </location>
</feature>
<feature type="chain" id="PRO_5007717982" evidence="4">
    <location>
        <begin position="20"/>
        <end position="161"/>
    </location>
</feature>
<dbReference type="PRINTS" id="PR00484">
    <property type="entry name" value="PBPGOBP"/>
</dbReference>
<feature type="disulfide bond" evidence="3">
    <location>
        <begin position="38"/>
        <end position="73"/>
    </location>
</feature>
<evidence type="ECO:0000256" key="1">
    <source>
        <dbReference type="ARBA" id="ARBA00008098"/>
    </source>
</evidence>
<dbReference type="AlphaFoldDB" id="Q9TW99"/>
<evidence type="ECO:0000313" key="5">
    <source>
        <dbReference type="EMBL" id="AAF06123.1"/>
    </source>
</evidence>
<dbReference type="GO" id="GO:0005549">
    <property type="term" value="F:odorant binding"/>
    <property type="evidence" value="ECO:0007669"/>
    <property type="project" value="InterPro"/>
</dbReference>
<organism evidence="6">
    <name type="scientific">Synanthedon exitiosa</name>
    <name type="common">Peachtree borer moth</name>
    <dbReference type="NCBI Taxonomy" id="106501"/>
    <lineage>
        <taxon>Eukaryota</taxon>
        <taxon>Metazoa</taxon>
        <taxon>Ecdysozoa</taxon>
        <taxon>Arthropoda</taxon>
        <taxon>Hexapoda</taxon>
        <taxon>Insecta</taxon>
        <taxon>Pterygota</taxon>
        <taxon>Neoptera</taxon>
        <taxon>Endopterygota</taxon>
        <taxon>Lepidoptera</taxon>
        <taxon>Glossata</taxon>
        <taxon>Ditrysia</taxon>
        <taxon>Sesioidea</taxon>
        <taxon>Sesiidae</taxon>
        <taxon>Sesiinae</taxon>
        <taxon>Synanthedonini</taxon>
        <taxon>Synanthedon</taxon>
    </lineage>
</organism>
<dbReference type="InterPro" id="IPR006072">
    <property type="entry name" value="Odorant/phero-bd_Lep"/>
</dbReference>
<dbReference type="SMART" id="SM00708">
    <property type="entry name" value="PhBP"/>
    <property type="match status" value="1"/>
</dbReference>
<accession>Q9TW99</accession>
<evidence type="ECO:0000256" key="4">
    <source>
        <dbReference type="SAM" id="SignalP"/>
    </source>
</evidence>
<sequence length="161" mass="18280">MKFVMVVMLYLSIDSGVDSSQEVMKNLTMNFNKALDVCKKELDLPDSINADFYNFWKPDYEVTNRLTGCAIMCLSTKLELFDPDGKLHHGNAKEFAMKHGADDSMAQQLVDIVHKCENDIPNNEDPCLKVLDIAKCFKTEVHKLNWAPDMELMMGEVLAEV</sequence>
<dbReference type="InterPro" id="IPR006170">
    <property type="entry name" value="PBP/GOBP"/>
</dbReference>
<keyword evidence="4" id="KW-0732">Signal</keyword>